<evidence type="ECO:0000313" key="10">
    <source>
        <dbReference type="EMBL" id="KAG2456350.1"/>
    </source>
</evidence>
<feature type="region of interest" description="Disordered" evidence="8">
    <location>
        <begin position="707"/>
        <end position="731"/>
    </location>
</feature>
<feature type="region of interest" description="Disordered" evidence="8">
    <location>
        <begin position="521"/>
        <end position="562"/>
    </location>
</feature>
<feature type="domain" description="Neurogenic mastermind-like N-terminal" evidence="9">
    <location>
        <begin position="34"/>
        <end position="94"/>
    </location>
</feature>
<dbReference type="EMBL" id="JAATIS010008602">
    <property type="protein sequence ID" value="KAG2456350.1"/>
    <property type="molecule type" value="Genomic_DNA"/>
</dbReference>
<feature type="compositionally biased region" description="Polar residues" evidence="8">
    <location>
        <begin position="709"/>
        <end position="719"/>
    </location>
</feature>
<sequence length="1121" mass="122158">MGEAAPPQPPAGSFVPLLGGVPGPGNGSRGSAVPQLHSAIVERLRARIELCRRHHTSCENRYQRGQAESSDRERESTLQLLNIVHQGPGSRKTKHGKAASQPQQALAPPPQSHEFNGRANGEQKPQRPAGAPEEEHRNPTRIAGLLRRKLEGNPPPGYNSKPNGISDASFVPNFKRVRVDESIPLGHGGCTFNNGESQTMSGAGTMAHAILRKDERMLPPSCVGDMFSLTLKEMKKEPGEVHSCVQASSDHIMTFDFKDEPGSEIDPDLQDLFDELTKTVPTMSDLEFEKMLNTTIKQDEPFNSDISRQTQASLSKPSPPLEKMVIKTEYTPSFSQAPVMVPQLRPSSSGPTFSLTKKSISPSPVLSVPQNHNQVSQGPSGPTRSVNNWPEVSHSEHLKQIAASQQPTAMLHHRQQQQPQQQNQAAAVATSWASTLSTRSSPGSFRQEKNPSPASLCSQRISPQNSIMTSVSNSHSREVNNCLFKVNTSASSMDTKVLNIKPLPHFGSKLGNQSMSMMVGSQGKSNVLSYTPQQQQQQPPQASVQNQSHHPAPFQNHTMPHLPNVNLALQPKGLPEKMQINLQPPALLYKMGQHRQSEMLKPFTYGSACKLMAAAELFGCRFQVYQNGQIFYTFRQPPMPLKHLRFTGDNFSSGHFDVYECLNSQKLDVILSMKPVVCLQRLTDAECHFNTTNPANTVVIETNHETQTDFDSSNPSCEPQPSLIPGSHPPADNGFLNTTSQTQQQINHQKIMGKAQVLQRQLALQAQIIADPDKMSPQDQLNRHLTRPPPDYKQSRRGPAGIHSPSQYSGGGSGLSIGINSSQSLTNTASNQGSLQTSSCQIVSQGTKMVPVSNDKMYVGSLDPQQGAFNLPTGVAASQQHGNQNQIAVNQNNPRFQAPGNLVDSISFVSAPVASSQHMRPPVNQKAAGLPGQRFANMMISSGMMTSSWASSEGAKQTLTSLIGCRRFPNTLQSHQPLQSEMANQHFAQQSMAPPNHMDTNAAMRTINPVNQTTLASVQGPTPRPNQPRMTAMPTMGSMNQMTQSQSITAGTFPVSNHNTQSFSGSSQSNDMSFDFLQQGDNTVPVINSDSDFIDSLLKSGTGNDDWMKDINLDEILGSHS</sequence>
<feature type="region of interest" description="Disordered" evidence="8">
    <location>
        <begin position="299"/>
        <end position="319"/>
    </location>
</feature>
<comment type="subcellular location">
    <subcellularLocation>
        <location evidence="1">Nucleus speckle</location>
    </subcellularLocation>
</comment>
<feature type="non-terminal residue" evidence="10">
    <location>
        <position position="1121"/>
    </location>
</feature>
<dbReference type="InterPro" id="IPR046370">
    <property type="entry name" value="MAML_N_sf"/>
</dbReference>
<feature type="non-terminal residue" evidence="10">
    <location>
        <position position="1"/>
    </location>
</feature>
<dbReference type="PANTHER" id="PTHR15692:SF9">
    <property type="entry name" value="MASTERMIND-LIKE PROTEIN 2"/>
    <property type="match status" value="1"/>
</dbReference>
<feature type="compositionally biased region" description="Polar residues" evidence="8">
    <location>
        <begin position="345"/>
        <end position="390"/>
    </location>
</feature>
<feature type="region of interest" description="Disordered" evidence="8">
    <location>
        <begin position="773"/>
        <end position="816"/>
    </location>
</feature>
<feature type="compositionally biased region" description="Polar residues" evidence="8">
    <location>
        <begin position="304"/>
        <end position="316"/>
    </location>
</feature>
<dbReference type="InterPro" id="IPR046369">
    <property type="entry name" value="MAML1-3"/>
</dbReference>
<feature type="compositionally biased region" description="Low complexity" evidence="8">
    <location>
        <begin position="416"/>
        <end position="429"/>
    </location>
</feature>
<feature type="compositionally biased region" description="Polar residues" evidence="8">
    <location>
        <begin position="431"/>
        <end position="462"/>
    </location>
</feature>
<dbReference type="Proteomes" id="UP000886611">
    <property type="component" value="Unassembled WGS sequence"/>
</dbReference>
<feature type="region of interest" description="Disordered" evidence="8">
    <location>
        <begin position="87"/>
        <end position="139"/>
    </location>
</feature>
<evidence type="ECO:0000256" key="5">
    <source>
        <dbReference type="ARBA" id="ARBA00023159"/>
    </source>
</evidence>
<keyword evidence="5" id="KW-0010">Activator</keyword>
<dbReference type="AlphaFoldDB" id="A0A8X7WUP8"/>
<dbReference type="GO" id="GO:0016607">
    <property type="term" value="C:nuclear speck"/>
    <property type="evidence" value="ECO:0007669"/>
    <property type="project" value="UniProtKB-SubCell"/>
</dbReference>
<feature type="region of interest" description="Disordered" evidence="8">
    <location>
        <begin position="148"/>
        <end position="167"/>
    </location>
</feature>
<dbReference type="PANTHER" id="PTHR15692">
    <property type="entry name" value="MASTERMIND-LIKE"/>
    <property type="match status" value="1"/>
</dbReference>
<comment type="similarity">
    <text evidence="2">Belongs to the mastermind family.</text>
</comment>
<proteinExistence type="inferred from homology"/>
<evidence type="ECO:0000313" key="11">
    <source>
        <dbReference type="Proteomes" id="UP000886611"/>
    </source>
</evidence>
<feature type="region of interest" description="Disordered" evidence="8">
    <location>
        <begin position="341"/>
        <end position="462"/>
    </location>
</feature>
<feature type="region of interest" description="Disordered" evidence="8">
    <location>
        <begin position="1"/>
        <end position="33"/>
    </location>
</feature>
<feature type="compositionally biased region" description="Polar residues" evidence="8">
    <location>
        <begin position="522"/>
        <end position="531"/>
    </location>
</feature>
<dbReference type="Gene3D" id="6.10.250.970">
    <property type="match status" value="1"/>
</dbReference>
<keyword evidence="3" id="KW-0914">Notch signaling pathway</keyword>
<evidence type="ECO:0000256" key="7">
    <source>
        <dbReference type="ARBA" id="ARBA00023242"/>
    </source>
</evidence>
<evidence type="ECO:0000256" key="1">
    <source>
        <dbReference type="ARBA" id="ARBA00004324"/>
    </source>
</evidence>
<keyword evidence="7" id="KW-0539">Nucleus</keyword>
<dbReference type="InterPro" id="IPR019082">
    <property type="entry name" value="Mastermind-like_N"/>
</dbReference>
<dbReference type="GO" id="GO:0003713">
    <property type="term" value="F:transcription coactivator activity"/>
    <property type="evidence" value="ECO:0007669"/>
    <property type="project" value="InterPro"/>
</dbReference>
<evidence type="ECO:0000256" key="8">
    <source>
        <dbReference type="SAM" id="MobiDB-lite"/>
    </source>
</evidence>
<comment type="caution">
    <text evidence="10">The sequence shown here is derived from an EMBL/GenBank/DDBJ whole genome shotgun (WGS) entry which is preliminary data.</text>
</comment>
<keyword evidence="6" id="KW-0804">Transcription</keyword>
<dbReference type="GO" id="GO:0007221">
    <property type="term" value="P:positive regulation of transcription of Notch receptor target"/>
    <property type="evidence" value="ECO:0007669"/>
    <property type="project" value="InterPro"/>
</dbReference>
<evidence type="ECO:0000256" key="2">
    <source>
        <dbReference type="ARBA" id="ARBA00008081"/>
    </source>
</evidence>
<evidence type="ECO:0000259" key="9">
    <source>
        <dbReference type="SMART" id="SM01275"/>
    </source>
</evidence>
<dbReference type="Pfam" id="PF09596">
    <property type="entry name" value="MamL-1"/>
    <property type="match status" value="1"/>
</dbReference>
<keyword evidence="11" id="KW-1185">Reference proteome</keyword>
<reference evidence="10 11" key="1">
    <citation type="journal article" date="2021" name="Cell">
        <title>Tracing the genetic footprints of vertebrate landing in non-teleost ray-finned fishes.</title>
        <authorList>
            <person name="Bi X."/>
            <person name="Wang K."/>
            <person name="Yang L."/>
            <person name="Pan H."/>
            <person name="Jiang H."/>
            <person name="Wei Q."/>
            <person name="Fang M."/>
            <person name="Yu H."/>
            <person name="Zhu C."/>
            <person name="Cai Y."/>
            <person name="He Y."/>
            <person name="Gan X."/>
            <person name="Zeng H."/>
            <person name="Yu D."/>
            <person name="Zhu Y."/>
            <person name="Jiang H."/>
            <person name="Qiu Q."/>
            <person name="Yang H."/>
            <person name="Zhang Y.E."/>
            <person name="Wang W."/>
            <person name="Zhu M."/>
            <person name="He S."/>
            <person name="Zhang G."/>
        </authorList>
    </citation>
    <scope>NUCLEOTIDE SEQUENCE [LARGE SCALE GENOMIC DNA]</scope>
    <source>
        <strain evidence="10">Bchr_013</strain>
    </source>
</reference>
<gene>
    <name evidence="10" type="primary">Maml2</name>
    <name evidence="10" type="ORF">GTO96_0013144</name>
</gene>
<feature type="compositionally biased region" description="Pro residues" evidence="8">
    <location>
        <begin position="1"/>
        <end position="10"/>
    </location>
</feature>
<evidence type="ECO:0000256" key="3">
    <source>
        <dbReference type="ARBA" id="ARBA00022976"/>
    </source>
</evidence>
<keyword evidence="4" id="KW-0805">Transcription regulation</keyword>
<name>A0A8X7WUP8_POLSE</name>
<accession>A0A8X7WUP8</accession>
<evidence type="ECO:0000256" key="6">
    <source>
        <dbReference type="ARBA" id="ARBA00023163"/>
    </source>
</evidence>
<organism evidence="10 11">
    <name type="scientific">Polypterus senegalus</name>
    <name type="common">Senegal bichir</name>
    <dbReference type="NCBI Taxonomy" id="55291"/>
    <lineage>
        <taxon>Eukaryota</taxon>
        <taxon>Metazoa</taxon>
        <taxon>Chordata</taxon>
        <taxon>Craniata</taxon>
        <taxon>Vertebrata</taxon>
        <taxon>Euteleostomi</taxon>
        <taxon>Actinopterygii</taxon>
        <taxon>Polypteriformes</taxon>
        <taxon>Polypteridae</taxon>
        <taxon>Polypterus</taxon>
    </lineage>
</organism>
<feature type="compositionally biased region" description="Low complexity" evidence="8">
    <location>
        <begin position="532"/>
        <end position="541"/>
    </location>
</feature>
<evidence type="ECO:0000256" key="4">
    <source>
        <dbReference type="ARBA" id="ARBA00023015"/>
    </source>
</evidence>
<protein>
    <submittedName>
        <fullName evidence="10">MAML2 protein</fullName>
    </submittedName>
</protein>
<dbReference type="SMART" id="SM01275">
    <property type="entry name" value="MamL-1"/>
    <property type="match status" value="1"/>
</dbReference>